<protein>
    <submittedName>
        <fullName evidence="1">Uncharacterized protein</fullName>
    </submittedName>
</protein>
<accession>A0A8S5RF32</accession>
<name>A0A8S5RF32_9VIRU</name>
<evidence type="ECO:0000313" key="1">
    <source>
        <dbReference type="EMBL" id="DAE29730.1"/>
    </source>
</evidence>
<reference evidence="1" key="1">
    <citation type="journal article" date="2021" name="Proc. Natl. Acad. Sci. U.S.A.">
        <title>A Catalog of Tens of Thousands of Viruses from Human Metagenomes Reveals Hidden Associations with Chronic Diseases.</title>
        <authorList>
            <person name="Tisza M.J."/>
            <person name="Buck C.B."/>
        </authorList>
    </citation>
    <scope>NUCLEOTIDE SEQUENCE</scope>
    <source>
        <strain evidence="1">CtJLD79</strain>
    </source>
</reference>
<proteinExistence type="predicted"/>
<organism evidence="1">
    <name type="scientific">virus sp. ctJLD79</name>
    <dbReference type="NCBI Taxonomy" id="2827987"/>
    <lineage>
        <taxon>Viruses</taxon>
    </lineage>
</organism>
<dbReference type="EMBL" id="BK059097">
    <property type="protein sequence ID" value="DAE29730.1"/>
    <property type="molecule type" value="Genomic_DNA"/>
</dbReference>
<sequence>MSAVSGAPISTLRTTSGVSSYTLAPKASSPVWRFVYSVTSIPFSIGHALQRAVSADAVAHAQQPALQLGEIQLAAGAGAHRPALGVAHGGQGALGGAQRKLRGGVPLRPQLAAHHAAGHQAFCFTIRVRIIGVDDEPGLIEQGAAALLLLHRKLPESGGHVGRFRVPHGSDRRLGALDVQGLGLGHLQAVDLAALHGGCADVLAGAGQILQMHGHLPLHDPVAPVGMAADELGGGLFAGDPGGGLIVHVIGLQHVEARGLTDNAQLNELLGEISLLDEALVLHQHLHELRGRDEEASRGGDALAAEHPLGLQHQLVGVGLGGGGLGGADGGAVGALQRGDGLLVDGQAQAVARAVQPVGHNAVRHAGGVIAVDQLIDRLILVDVQIQIGGGARLRVDAPCLVIGLDGHLGVPHRDLHLAGGGVALIAAVEDQIVLGHQSVAQLGVHQLGPALLIGMCHKKLPLFRLLHFQFGVQLPERGHDAVVLLLPAAGVGLTAVPHGRIARPGELQNCLRLRGAVLLALAAQQAHRHAGGGRHLVPHRPDGIGPVHRVHLRLKLRSPLQCPLELTPVRLLSGVELLGLGLDGVVVGVLSALPRQPVPDDGIHLGLGKGALLPLLLSGGVLLIHSFVH</sequence>